<keyword evidence="5 10" id="KW-0812">Transmembrane</keyword>
<keyword evidence="8 12" id="KW-1133">Transmembrane helix</keyword>
<evidence type="ECO:0000256" key="3">
    <source>
        <dbReference type="ARBA" id="ARBA00022448"/>
    </source>
</evidence>
<evidence type="ECO:0000256" key="12">
    <source>
        <dbReference type="SAM" id="Phobius"/>
    </source>
</evidence>
<evidence type="ECO:0000256" key="8">
    <source>
        <dbReference type="ARBA" id="ARBA00022989"/>
    </source>
</evidence>
<dbReference type="GO" id="GO:0042773">
    <property type="term" value="P:ATP synthesis coupled electron transport"/>
    <property type="evidence" value="ECO:0007669"/>
    <property type="project" value="TreeGrafter"/>
</dbReference>
<feature type="transmembrane region" description="Helical" evidence="12">
    <location>
        <begin position="6"/>
        <end position="27"/>
    </location>
</feature>
<dbReference type="PANTHER" id="PTHR22888">
    <property type="entry name" value="CYTOCHROME C OXIDASE, SUBUNIT II"/>
    <property type="match status" value="1"/>
</dbReference>
<organism evidence="15 16">
    <name type="scientific">Marivirga aurantiaca</name>
    <dbReference type="NCBI Taxonomy" id="2802615"/>
    <lineage>
        <taxon>Bacteria</taxon>
        <taxon>Pseudomonadati</taxon>
        <taxon>Bacteroidota</taxon>
        <taxon>Cytophagia</taxon>
        <taxon>Cytophagales</taxon>
        <taxon>Marivirgaceae</taxon>
        <taxon>Marivirga</taxon>
    </lineage>
</organism>
<keyword evidence="7 10" id="KW-0249">Electron transport</keyword>
<dbReference type="RefSeq" id="WP_201429403.1">
    <property type="nucleotide sequence ID" value="NZ_JAEQBW010000001.1"/>
</dbReference>
<dbReference type="PROSITE" id="PS50999">
    <property type="entry name" value="COX2_TM"/>
    <property type="match status" value="1"/>
</dbReference>
<comment type="subcellular location">
    <subcellularLocation>
        <location evidence="10">Cell membrane</location>
        <topology evidence="10">Multi-pass membrane protein</topology>
    </subcellularLocation>
    <subcellularLocation>
        <location evidence="1">Membrane</location>
        <topology evidence="1">Multi-pass membrane protein</topology>
    </subcellularLocation>
</comment>
<evidence type="ECO:0000256" key="9">
    <source>
        <dbReference type="ARBA" id="ARBA00023136"/>
    </source>
</evidence>
<dbReference type="SUPFAM" id="SSF49503">
    <property type="entry name" value="Cupredoxins"/>
    <property type="match status" value="1"/>
</dbReference>
<comment type="function">
    <text evidence="11">Subunits I and II form the functional core of the enzyme complex. Electrons originating in cytochrome c are transferred via heme a and Cu(A) to the binuclear center formed by heme a3 and Cu(B).</text>
</comment>
<evidence type="ECO:0000256" key="2">
    <source>
        <dbReference type="ARBA" id="ARBA00007866"/>
    </source>
</evidence>
<dbReference type="InterPro" id="IPR002429">
    <property type="entry name" value="CcO_II-like_C"/>
</dbReference>
<evidence type="ECO:0000259" key="13">
    <source>
        <dbReference type="PROSITE" id="PS50857"/>
    </source>
</evidence>
<feature type="domain" description="Cytochrome oxidase subunit II transmembrane region profile" evidence="14">
    <location>
        <begin position="64"/>
        <end position="160"/>
    </location>
</feature>
<dbReference type="InterPro" id="IPR008972">
    <property type="entry name" value="Cupredoxin"/>
</dbReference>
<dbReference type="InterPro" id="IPR036257">
    <property type="entry name" value="Cyt_c_oxidase_su2_TM_sf"/>
</dbReference>
<dbReference type="GO" id="GO:0005507">
    <property type="term" value="F:copper ion binding"/>
    <property type="evidence" value="ECO:0007669"/>
    <property type="project" value="InterPro"/>
</dbReference>
<dbReference type="Pfam" id="PF00116">
    <property type="entry name" value="COX2"/>
    <property type="match status" value="1"/>
</dbReference>
<sequence>MFNLAIVLGVVLLLAILFLIFRISSLISVAKGGDSGKVDKGSNRINGAMFMIFLVVMGFLFFWYSFKDFENYNLPVASEHGSEYEFMFWVTMAVTGVIFVLTQILLFYFSWKYQYKEDSRALFYPENNKLEVIWTFVPAIVLAILVFTGWRVWTDVTAPAPENTNNIEIMGYQFAWAVRYPGVDGELGNSDYRVVDATNAFGIDFSDKAAYDDFIPREMHIPVGEPVTFNIRARDVLHSVFAPHFRLKMDAVPGMPTSFTFTATKTTEQMREELNDPDFNYEIACTEICGKGHFSMKLTMVVDETEDYLKWYAEQESFLKRNPEYLANVPADLKELAMMKTGIDNKELEKQN</sequence>
<dbReference type="InterPro" id="IPR011759">
    <property type="entry name" value="Cyt_c_oxidase_su2_TM_dom"/>
</dbReference>
<dbReference type="Proteomes" id="UP000611723">
    <property type="component" value="Unassembled WGS sequence"/>
</dbReference>
<evidence type="ECO:0000313" key="16">
    <source>
        <dbReference type="Proteomes" id="UP000611723"/>
    </source>
</evidence>
<dbReference type="EC" id="7.1.1.9" evidence="11"/>
<keyword evidence="11" id="KW-0186">Copper</keyword>
<feature type="transmembrane region" description="Helical" evidence="12">
    <location>
        <begin position="86"/>
        <end position="111"/>
    </location>
</feature>
<accession>A0A934WVJ7</accession>
<feature type="transmembrane region" description="Helical" evidence="12">
    <location>
        <begin position="48"/>
        <end position="66"/>
    </location>
</feature>
<comment type="cofactor">
    <cofactor evidence="11">
        <name>Cu cation</name>
        <dbReference type="ChEBI" id="CHEBI:23378"/>
    </cofactor>
    <text evidence="11">Binds a copper A center.</text>
</comment>
<evidence type="ECO:0000313" key="15">
    <source>
        <dbReference type="EMBL" id="MBK6263716.1"/>
    </source>
</evidence>
<dbReference type="PRINTS" id="PR01166">
    <property type="entry name" value="CYCOXIDASEII"/>
</dbReference>
<comment type="caution">
    <text evidence="15">The sequence shown here is derived from an EMBL/GenBank/DDBJ whole genome shotgun (WGS) entry which is preliminary data.</text>
</comment>
<dbReference type="InterPro" id="IPR045187">
    <property type="entry name" value="CcO_II"/>
</dbReference>
<keyword evidence="9 12" id="KW-0472">Membrane</keyword>
<dbReference type="Gene3D" id="2.60.40.420">
    <property type="entry name" value="Cupredoxins - blue copper proteins"/>
    <property type="match status" value="1"/>
</dbReference>
<keyword evidence="16" id="KW-1185">Reference proteome</keyword>
<feature type="domain" description="Cytochrome oxidase subunit II copper A binding" evidence="13">
    <location>
        <begin position="162"/>
        <end position="314"/>
    </location>
</feature>
<dbReference type="PANTHER" id="PTHR22888:SF9">
    <property type="entry name" value="CYTOCHROME C OXIDASE SUBUNIT 2"/>
    <property type="match status" value="1"/>
</dbReference>
<evidence type="ECO:0000256" key="1">
    <source>
        <dbReference type="ARBA" id="ARBA00004141"/>
    </source>
</evidence>
<dbReference type="AlphaFoldDB" id="A0A934WVJ7"/>
<keyword evidence="3 10" id="KW-0813">Transport</keyword>
<dbReference type="GO" id="GO:0005886">
    <property type="term" value="C:plasma membrane"/>
    <property type="evidence" value="ECO:0007669"/>
    <property type="project" value="UniProtKB-SubCell"/>
</dbReference>
<dbReference type="Pfam" id="PF02790">
    <property type="entry name" value="COX2_TM"/>
    <property type="match status" value="1"/>
</dbReference>
<evidence type="ECO:0000256" key="7">
    <source>
        <dbReference type="ARBA" id="ARBA00022982"/>
    </source>
</evidence>
<dbReference type="GO" id="GO:0004129">
    <property type="term" value="F:cytochrome-c oxidase activity"/>
    <property type="evidence" value="ECO:0007669"/>
    <property type="project" value="UniProtKB-EC"/>
</dbReference>
<evidence type="ECO:0000256" key="11">
    <source>
        <dbReference type="RuleBase" id="RU004024"/>
    </source>
</evidence>
<feature type="transmembrane region" description="Helical" evidence="12">
    <location>
        <begin position="132"/>
        <end position="153"/>
    </location>
</feature>
<keyword evidence="11" id="KW-0479">Metal-binding</keyword>
<keyword evidence="6" id="KW-1278">Translocase</keyword>
<name>A0A934WVJ7_9BACT</name>
<dbReference type="Gene3D" id="1.10.287.90">
    <property type="match status" value="1"/>
</dbReference>
<dbReference type="PROSITE" id="PS50857">
    <property type="entry name" value="COX2_CUA"/>
    <property type="match status" value="1"/>
</dbReference>
<evidence type="ECO:0000256" key="6">
    <source>
        <dbReference type="ARBA" id="ARBA00022967"/>
    </source>
</evidence>
<evidence type="ECO:0000256" key="5">
    <source>
        <dbReference type="ARBA" id="ARBA00022692"/>
    </source>
</evidence>
<dbReference type="SUPFAM" id="SSF81464">
    <property type="entry name" value="Cytochrome c oxidase subunit II-like, transmembrane region"/>
    <property type="match status" value="1"/>
</dbReference>
<evidence type="ECO:0000256" key="4">
    <source>
        <dbReference type="ARBA" id="ARBA00022660"/>
    </source>
</evidence>
<comment type="catalytic activity">
    <reaction evidence="11">
        <text>4 Fe(II)-[cytochrome c] + O2 + 8 H(+)(in) = 4 Fe(III)-[cytochrome c] + 2 H2O + 4 H(+)(out)</text>
        <dbReference type="Rhea" id="RHEA:11436"/>
        <dbReference type="Rhea" id="RHEA-COMP:10350"/>
        <dbReference type="Rhea" id="RHEA-COMP:14399"/>
        <dbReference type="ChEBI" id="CHEBI:15377"/>
        <dbReference type="ChEBI" id="CHEBI:15378"/>
        <dbReference type="ChEBI" id="CHEBI:15379"/>
        <dbReference type="ChEBI" id="CHEBI:29033"/>
        <dbReference type="ChEBI" id="CHEBI:29034"/>
        <dbReference type="EC" id="7.1.1.9"/>
    </reaction>
</comment>
<proteinExistence type="inferred from homology"/>
<dbReference type="EMBL" id="JAEQBW010000001">
    <property type="protein sequence ID" value="MBK6263716.1"/>
    <property type="molecule type" value="Genomic_DNA"/>
</dbReference>
<evidence type="ECO:0000256" key="10">
    <source>
        <dbReference type="RuleBase" id="RU000456"/>
    </source>
</evidence>
<evidence type="ECO:0000259" key="14">
    <source>
        <dbReference type="PROSITE" id="PS50999"/>
    </source>
</evidence>
<keyword evidence="4 10" id="KW-0679">Respiratory chain</keyword>
<gene>
    <name evidence="15" type="ORF">JKA74_01610</name>
</gene>
<protein>
    <recommendedName>
        <fullName evidence="11">Cytochrome c oxidase subunit 2</fullName>
        <ecNumber evidence="11">7.1.1.9</ecNumber>
    </recommendedName>
</protein>
<reference evidence="15" key="1">
    <citation type="submission" date="2021-01" db="EMBL/GenBank/DDBJ databases">
        <title>Marivirga aurantiaca sp. nov., isolated from intertidal surface sediments.</title>
        <authorList>
            <person name="Zhang M."/>
        </authorList>
    </citation>
    <scope>NUCLEOTIDE SEQUENCE</scope>
    <source>
        <strain evidence="15">S37H4</strain>
    </source>
</reference>
<comment type="similarity">
    <text evidence="2 10">Belongs to the cytochrome c oxidase subunit 2 family.</text>
</comment>